<evidence type="ECO:0000313" key="2">
    <source>
        <dbReference type="Proteomes" id="UP000675880"/>
    </source>
</evidence>
<protein>
    <submittedName>
        <fullName evidence="1">Uncharacterized protein</fullName>
    </submittedName>
</protein>
<proteinExistence type="predicted"/>
<name>A0ABM8QT68_9BACT</name>
<dbReference type="Proteomes" id="UP000675880">
    <property type="component" value="Unassembled WGS sequence"/>
</dbReference>
<gene>
    <name evidence="1" type="ORF">NSPZN2_11365</name>
</gene>
<comment type="caution">
    <text evidence="1">The sequence shown here is derived from an EMBL/GenBank/DDBJ whole genome shotgun (WGS) entry which is preliminary data.</text>
</comment>
<reference evidence="1 2" key="1">
    <citation type="submission" date="2021-02" db="EMBL/GenBank/DDBJ databases">
        <authorList>
            <person name="Han P."/>
        </authorList>
    </citation>
    <scope>NUCLEOTIDE SEQUENCE [LARGE SCALE GENOMIC DNA]</scope>
    <source>
        <strain evidence="1">Candidatus Nitrospira sp. ZN2</strain>
    </source>
</reference>
<accession>A0ABM8QT68</accession>
<dbReference type="EMBL" id="CAJNBJ010000001">
    <property type="protein sequence ID" value="CAE6714131.1"/>
    <property type="molecule type" value="Genomic_DNA"/>
</dbReference>
<organism evidence="1 2">
    <name type="scientific">Nitrospira defluvii</name>
    <dbReference type="NCBI Taxonomy" id="330214"/>
    <lineage>
        <taxon>Bacteria</taxon>
        <taxon>Pseudomonadati</taxon>
        <taxon>Nitrospirota</taxon>
        <taxon>Nitrospiria</taxon>
        <taxon>Nitrospirales</taxon>
        <taxon>Nitrospiraceae</taxon>
        <taxon>Nitrospira</taxon>
    </lineage>
</organism>
<evidence type="ECO:0000313" key="1">
    <source>
        <dbReference type="EMBL" id="CAE6714131.1"/>
    </source>
</evidence>
<keyword evidence="2" id="KW-1185">Reference proteome</keyword>
<sequence>MTFDIAIVLILLVAAYGVLPDVRASFDCPQMGTAHRVPGLHVPLHPESEQGLPC</sequence>